<dbReference type="Proteomes" id="UP000507470">
    <property type="component" value="Unassembled WGS sequence"/>
</dbReference>
<dbReference type="AlphaFoldDB" id="A0A6J8CRA5"/>
<protein>
    <submittedName>
        <fullName evidence="2">Uncharacterized protein</fullName>
    </submittedName>
</protein>
<feature type="region of interest" description="Disordered" evidence="1">
    <location>
        <begin position="74"/>
        <end position="114"/>
    </location>
</feature>
<gene>
    <name evidence="2" type="ORF">MCOR_32405</name>
</gene>
<organism evidence="2 3">
    <name type="scientific">Mytilus coruscus</name>
    <name type="common">Sea mussel</name>
    <dbReference type="NCBI Taxonomy" id="42192"/>
    <lineage>
        <taxon>Eukaryota</taxon>
        <taxon>Metazoa</taxon>
        <taxon>Spiralia</taxon>
        <taxon>Lophotrochozoa</taxon>
        <taxon>Mollusca</taxon>
        <taxon>Bivalvia</taxon>
        <taxon>Autobranchia</taxon>
        <taxon>Pteriomorphia</taxon>
        <taxon>Mytilida</taxon>
        <taxon>Mytiloidea</taxon>
        <taxon>Mytilidae</taxon>
        <taxon>Mytilinae</taxon>
        <taxon>Mytilus</taxon>
    </lineage>
</organism>
<evidence type="ECO:0000313" key="2">
    <source>
        <dbReference type="EMBL" id="CAC5398006.1"/>
    </source>
</evidence>
<dbReference type="OrthoDB" id="92090at2759"/>
<keyword evidence="3" id="KW-1185">Reference proteome</keyword>
<dbReference type="EMBL" id="CACVKT020005792">
    <property type="protein sequence ID" value="CAC5398006.1"/>
    <property type="molecule type" value="Genomic_DNA"/>
</dbReference>
<sequence>MLQQMASLASGTIGGEHQLRLDVIQSITNFWNHGKKCMVLDVLESDSVESSSGNEHKQTDVHVSEDIEDINDDLNVTDNKENDSDNNTDNIQIFENSRELVSQEEERDTAKQEEHILDSKCCGSRISHILLPPNIKKRGTPKGLTQTVIGLPEKRNRKSNFSPFHKKSSKEIVFLILEWFVGSHLAKNAVNNNILITDEQVETRPELLTASCLDSIVNVDFIKKYCQKDAWEAIQSVFKEKKTNPIYICNICTHDADLKEARVMYCSC</sequence>
<evidence type="ECO:0000256" key="1">
    <source>
        <dbReference type="SAM" id="MobiDB-lite"/>
    </source>
</evidence>
<accession>A0A6J8CRA5</accession>
<name>A0A6J8CRA5_MYTCO</name>
<feature type="region of interest" description="Disordered" evidence="1">
    <location>
        <begin position="49"/>
        <end position="68"/>
    </location>
</feature>
<feature type="compositionally biased region" description="Basic and acidic residues" evidence="1">
    <location>
        <begin position="54"/>
        <end position="65"/>
    </location>
</feature>
<reference evidence="2 3" key="1">
    <citation type="submission" date="2020-06" db="EMBL/GenBank/DDBJ databases">
        <authorList>
            <person name="Li R."/>
            <person name="Bekaert M."/>
        </authorList>
    </citation>
    <scope>NUCLEOTIDE SEQUENCE [LARGE SCALE GENOMIC DNA]</scope>
    <source>
        <strain evidence="3">wild</strain>
    </source>
</reference>
<evidence type="ECO:0000313" key="3">
    <source>
        <dbReference type="Proteomes" id="UP000507470"/>
    </source>
</evidence>
<feature type="compositionally biased region" description="Polar residues" evidence="1">
    <location>
        <begin position="85"/>
        <end position="95"/>
    </location>
</feature>
<proteinExistence type="predicted"/>